<dbReference type="SUPFAM" id="SSF55229">
    <property type="entry name" value="Cell division protein MinE topological specificity domain"/>
    <property type="match status" value="1"/>
</dbReference>
<evidence type="ECO:0000313" key="4">
    <source>
        <dbReference type="EMBL" id="MFG3817634.1"/>
    </source>
</evidence>
<evidence type="ECO:0000313" key="5">
    <source>
        <dbReference type="Proteomes" id="UP001604335"/>
    </source>
</evidence>
<keyword evidence="3" id="KW-0131">Cell cycle</keyword>
<evidence type="ECO:0000256" key="1">
    <source>
        <dbReference type="ARBA" id="ARBA00008168"/>
    </source>
</evidence>
<dbReference type="NCBIfam" id="NF001422">
    <property type="entry name" value="PRK00296.1"/>
    <property type="match status" value="1"/>
</dbReference>
<accession>A0ABW7C8Y7</accession>
<keyword evidence="3 4" id="KW-0132">Cell division</keyword>
<dbReference type="Pfam" id="PF03776">
    <property type="entry name" value="MinE"/>
    <property type="match status" value="1"/>
</dbReference>
<dbReference type="EMBL" id="JAZAQF010000049">
    <property type="protein sequence ID" value="MFG3817634.1"/>
    <property type="molecule type" value="Genomic_DNA"/>
</dbReference>
<proteinExistence type="inferred from homology"/>
<organism evidence="4 5">
    <name type="scientific">Limnothrix redekei LRLZ20PSL1</name>
    <dbReference type="NCBI Taxonomy" id="3112953"/>
    <lineage>
        <taxon>Bacteria</taxon>
        <taxon>Bacillati</taxon>
        <taxon>Cyanobacteriota</taxon>
        <taxon>Cyanophyceae</taxon>
        <taxon>Pseudanabaenales</taxon>
        <taxon>Pseudanabaenaceae</taxon>
        <taxon>Limnothrix</taxon>
    </lineage>
</organism>
<keyword evidence="5" id="KW-1185">Reference proteome</keyword>
<gene>
    <name evidence="3 4" type="primary">minE</name>
    <name evidence="4" type="ORF">VPK24_08290</name>
</gene>
<dbReference type="Gene3D" id="3.30.1070.10">
    <property type="entry name" value="Cell division topological specificity factor MinE"/>
    <property type="match status" value="1"/>
</dbReference>
<evidence type="ECO:0000256" key="3">
    <source>
        <dbReference type="HAMAP-Rule" id="MF_00262"/>
    </source>
</evidence>
<evidence type="ECO:0000256" key="2">
    <source>
        <dbReference type="ARBA" id="ARBA00025265"/>
    </source>
</evidence>
<comment type="caution">
    <text evidence="4">The sequence shown here is derived from an EMBL/GenBank/DDBJ whole genome shotgun (WGS) entry which is preliminary data.</text>
</comment>
<dbReference type="HAMAP" id="MF_00262">
    <property type="entry name" value="MinE"/>
    <property type="match status" value="1"/>
</dbReference>
<name>A0ABW7C8Y7_9CYAN</name>
<dbReference type="GO" id="GO:0051301">
    <property type="term" value="P:cell division"/>
    <property type="evidence" value="ECO:0007669"/>
    <property type="project" value="UniProtKB-KW"/>
</dbReference>
<dbReference type="Proteomes" id="UP001604335">
    <property type="component" value="Unassembled WGS sequence"/>
</dbReference>
<dbReference type="NCBIfam" id="TIGR01215">
    <property type="entry name" value="minE"/>
    <property type="match status" value="1"/>
</dbReference>
<sequence length="132" mass="14779">MLSELLDKLFARDPDSRSVVKQRLQLLLAHDRTDLSPQSLDRMRQEILDVISRYVEIDSEGLQFMLENDLRTTALIANVPIRRVHPDNESSEEAAAAMETPIESVISEAPSEADEIIDLESLPLDGPTEIAP</sequence>
<dbReference type="InterPro" id="IPR005527">
    <property type="entry name" value="MinE"/>
</dbReference>
<reference evidence="5" key="1">
    <citation type="journal article" date="2024" name="Algal Res.">
        <title>Biochemical, toxicological and genomic investigation of a high-biomass producing Limnothrix strain isolated from Italian shallow drinking water reservoir.</title>
        <authorList>
            <person name="Simonazzi M."/>
            <person name="Shishido T.K."/>
            <person name="Delbaje E."/>
            <person name="Wahlsten M."/>
            <person name="Fewer D.P."/>
            <person name="Sivonen K."/>
            <person name="Pezzolesi L."/>
            <person name="Pistocchi R."/>
        </authorList>
    </citation>
    <scope>NUCLEOTIDE SEQUENCE [LARGE SCALE GENOMIC DNA]</scope>
    <source>
        <strain evidence="5">LRLZ20PSL1</strain>
    </source>
</reference>
<comment type="function">
    <text evidence="2 3">Prevents the cell division inhibition by proteins MinC and MinD at internal division sites while permitting inhibition at polar sites. This ensures cell division at the proper site by restricting the formation of a division septum at the midpoint of the long axis of the cell.</text>
</comment>
<dbReference type="InterPro" id="IPR036707">
    <property type="entry name" value="MinE_sf"/>
</dbReference>
<comment type="similarity">
    <text evidence="1 3">Belongs to the MinE family.</text>
</comment>
<protein>
    <recommendedName>
        <fullName evidence="3">Cell division topological specificity factor</fullName>
    </recommendedName>
</protein>